<feature type="domain" description="Integrase catalytic" evidence="2">
    <location>
        <begin position="270"/>
        <end position="445"/>
    </location>
</feature>
<dbReference type="OrthoDB" id="4523126at2759"/>
<comment type="caution">
    <text evidence="3">The sequence shown here is derived from an EMBL/GenBank/DDBJ whole genome shotgun (WGS) entry which is preliminary data.</text>
</comment>
<dbReference type="InterPro" id="IPR036397">
    <property type="entry name" value="RNaseH_sf"/>
</dbReference>
<accession>A0A232LMV7</accession>
<evidence type="ECO:0000313" key="4">
    <source>
        <dbReference type="Proteomes" id="UP000243515"/>
    </source>
</evidence>
<dbReference type="EMBL" id="NPHW01006906">
    <property type="protein sequence ID" value="OXV05485.1"/>
    <property type="molecule type" value="Genomic_DNA"/>
</dbReference>
<dbReference type="InterPro" id="IPR001584">
    <property type="entry name" value="Integrase_cat-core"/>
</dbReference>
<dbReference type="GO" id="GO:0015074">
    <property type="term" value="P:DNA integration"/>
    <property type="evidence" value="ECO:0007669"/>
    <property type="project" value="InterPro"/>
</dbReference>
<dbReference type="Proteomes" id="UP000243515">
    <property type="component" value="Unassembled WGS sequence"/>
</dbReference>
<dbReference type="GO" id="GO:0003723">
    <property type="term" value="F:RNA binding"/>
    <property type="evidence" value="ECO:0007669"/>
    <property type="project" value="UniProtKB-KW"/>
</dbReference>
<dbReference type="GO" id="GO:0005634">
    <property type="term" value="C:nucleus"/>
    <property type="evidence" value="ECO:0007669"/>
    <property type="project" value="UniProtKB-ARBA"/>
</dbReference>
<keyword evidence="4" id="KW-1185">Reference proteome</keyword>
<dbReference type="SUPFAM" id="SSF53098">
    <property type="entry name" value="Ribonuclease H-like"/>
    <property type="match status" value="1"/>
</dbReference>
<organism evidence="3 4">
    <name type="scientific">Elaphomyces granulatus</name>
    <dbReference type="NCBI Taxonomy" id="519963"/>
    <lineage>
        <taxon>Eukaryota</taxon>
        <taxon>Fungi</taxon>
        <taxon>Dikarya</taxon>
        <taxon>Ascomycota</taxon>
        <taxon>Pezizomycotina</taxon>
        <taxon>Eurotiomycetes</taxon>
        <taxon>Eurotiomycetidae</taxon>
        <taxon>Eurotiales</taxon>
        <taxon>Elaphomycetaceae</taxon>
        <taxon>Elaphomyces</taxon>
    </lineage>
</organism>
<evidence type="ECO:0000313" key="3">
    <source>
        <dbReference type="EMBL" id="OXV05485.1"/>
    </source>
</evidence>
<dbReference type="Gene3D" id="3.30.420.10">
    <property type="entry name" value="Ribonuclease H-like superfamily/Ribonuclease H"/>
    <property type="match status" value="1"/>
</dbReference>
<feature type="non-terminal residue" evidence="3">
    <location>
        <position position="471"/>
    </location>
</feature>
<dbReference type="PROSITE" id="PS50994">
    <property type="entry name" value="INTEGRASE"/>
    <property type="match status" value="1"/>
</dbReference>
<protein>
    <recommendedName>
        <fullName evidence="2">Integrase catalytic domain-containing protein</fullName>
    </recommendedName>
</protein>
<evidence type="ECO:0000259" key="2">
    <source>
        <dbReference type="PROSITE" id="PS50994"/>
    </source>
</evidence>
<name>A0A232LMV7_9EURO</name>
<dbReference type="AlphaFoldDB" id="A0A232LMV7"/>
<sequence>MEGEEDQDTLSDSDDMTDEFEALMVGIDPPPKANNSVFITEIDSINPTDAKNMATTLSNNGMSHILLKDPAIDQITGQDIFILDRYGPTYFHGIMIDTGAAGKSTAGYGQYQAYKKLFSNDKADIDKSKEGAITATFGIGSTTSIGSVTINTPIGQCEFHVVQANTPFLLGITDMDAKGIILDNLQNKLISSTRSVPVIRRFGHPFLMWGPMVSTYSHLTETELRMLHRRFGHPSALRLVRLLERAGHDDNNHRQLLERITKYCSKCQKHAGAPLRFKFTLRDDEHLDFNHSVYVDIMYINGSPLLHVIDEATRFQAARWLNYGISALHVWEALRMSWIDVYLGPPDLITHDAGTNFTAAEFQQYANSLATATKEVPVEAANTMGLVERYHKPLRRAYEVIEDEFKDNSSDSIPKALILQMAVKAVNDTAGHDGLVPTLLVFGAYPRMSELSPPAPTISKRATAIKKAMEE</sequence>
<keyword evidence="1" id="KW-0694">RNA-binding</keyword>
<reference evidence="3 4" key="1">
    <citation type="journal article" date="2015" name="Environ. Microbiol.">
        <title>Metagenome sequence of Elaphomyces granulatus from sporocarp tissue reveals Ascomycota ectomycorrhizal fingerprints of genome expansion and a Proteobacteria-rich microbiome.</title>
        <authorList>
            <person name="Quandt C.A."/>
            <person name="Kohler A."/>
            <person name="Hesse C.N."/>
            <person name="Sharpton T.J."/>
            <person name="Martin F."/>
            <person name="Spatafora J.W."/>
        </authorList>
    </citation>
    <scope>NUCLEOTIDE SEQUENCE [LARGE SCALE GENOMIC DNA]</scope>
    <source>
        <strain evidence="3 4">OSC145934</strain>
    </source>
</reference>
<gene>
    <name evidence="3" type="ORF">Egran_06747</name>
</gene>
<proteinExistence type="predicted"/>
<evidence type="ECO:0000256" key="1">
    <source>
        <dbReference type="ARBA" id="ARBA00022884"/>
    </source>
</evidence>
<dbReference type="InterPro" id="IPR012337">
    <property type="entry name" value="RNaseH-like_sf"/>
</dbReference>